<gene>
    <name evidence="2" type="ORF">GCM10009850_097240</name>
</gene>
<proteinExistence type="predicted"/>
<reference evidence="2 3" key="1">
    <citation type="journal article" date="2019" name="Int. J. Syst. Evol. Microbiol.">
        <title>The Global Catalogue of Microorganisms (GCM) 10K type strain sequencing project: providing services to taxonomists for standard genome sequencing and annotation.</title>
        <authorList>
            <consortium name="The Broad Institute Genomics Platform"/>
            <consortium name="The Broad Institute Genome Sequencing Center for Infectious Disease"/>
            <person name="Wu L."/>
            <person name="Ma J."/>
        </authorList>
    </citation>
    <scope>NUCLEOTIDE SEQUENCE [LARGE SCALE GENOMIC DNA]</scope>
    <source>
        <strain evidence="2 3">JCM 16114</strain>
    </source>
</reference>
<protein>
    <submittedName>
        <fullName evidence="2">Uncharacterized protein</fullName>
    </submittedName>
</protein>
<name>A0ABN3CXQ9_9ACTN</name>
<organism evidence="2 3">
    <name type="scientific">Nonomuraea monospora</name>
    <dbReference type="NCBI Taxonomy" id="568818"/>
    <lineage>
        <taxon>Bacteria</taxon>
        <taxon>Bacillati</taxon>
        <taxon>Actinomycetota</taxon>
        <taxon>Actinomycetes</taxon>
        <taxon>Streptosporangiales</taxon>
        <taxon>Streptosporangiaceae</taxon>
        <taxon>Nonomuraea</taxon>
    </lineage>
</organism>
<keyword evidence="3" id="KW-1185">Reference proteome</keyword>
<comment type="caution">
    <text evidence="2">The sequence shown here is derived from an EMBL/GenBank/DDBJ whole genome shotgun (WGS) entry which is preliminary data.</text>
</comment>
<evidence type="ECO:0000313" key="2">
    <source>
        <dbReference type="EMBL" id="GAA2214259.1"/>
    </source>
</evidence>
<dbReference type="EMBL" id="BAAAQX010000039">
    <property type="protein sequence ID" value="GAA2214259.1"/>
    <property type="molecule type" value="Genomic_DNA"/>
</dbReference>
<dbReference type="RefSeq" id="WP_344491431.1">
    <property type="nucleotide sequence ID" value="NZ_BAAAQX010000039.1"/>
</dbReference>
<evidence type="ECO:0000256" key="1">
    <source>
        <dbReference type="SAM" id="MobiDB-lite"/>
    </source>
</evidence>
<accession>A0ABN3CXQ9</accession>
<evidence type="ECO:0000313" key="3">
    <source>
        <dbReference type="Proteomes" id="UP001499843"/>
    </source>
</evidence>
<dbReference type="Proteomes" id="UP001499843">
    <property type="component" value="Unassembled WGS sequence"/>
</dbReference>
<sequence length="102" mass="10419">MEIHAGDEAVGAHVGRAGLVCGGSVRVRRGVAAGLALASSGSRLLCLRGRFLGEDDGDPAVKAALSAAVEGDFRAGGQADQDGDLDAPVARTVPDIRRRRRA</sequence>
<feature type="region of interest" description="Disordered" evidence="1">
    <location>
        <begin position="75"/>
        <end position="102"/>
    </location>
</feature>